<keyword evidence="11" id="KW-0472">Membrane</keyword>
<proteinExistence type="predicted"/>
<evidence type="ECO:0000256" key="4">
    <source>
        <dbReference type="ARBA" id="ARBA00022679"/>
    </source>
</evidence>
<keyword evidence="7 12" id="KW-0863">Zinc-finger</keyword>
<dbReference type="GO" id="GO:0006511">
    <property type="term" value="P:ubiquitin-dependent protein catabolic process"/>
    <property type="evidence" value="ECO:0000318"/>
    <property type="project" value="GO_Central"/>
</dbReference>
<evidence type="ECO:0000256" key="3">
    <source>
        <dbReference type="ARBA" id="ARBA00012483"/>
    </source>
</evidence>
<evidence type="ECO:0000256" key="8">
    <source>
        <dbReference type="ARBA" id="ARBA00022786"/>
    </source>
</evidence>
<dbReference type="InParanoid" id="A0A3Q7FU09"/>
<dbReference type="PANTHER" id="PTHR45977:SF13">
    <property type="entry name" value="GB|AAF27103.1"/>
    <property type="match status" value="1"/>
</dbReference>
<evidence type="ECO:0000256" key="6">
    <source>
        <dbReference type="ARBA" id="ARBA00022723"/>
    </source>
</evidence>
<evidence type="ECO:0000313" key="14">
    <source>
        <dbReference type="EnsemblPlants" id="Solyc02g083527.1.1"/>
    </source>
</evidence>
<protein>
    <recommendedName>
        <fullName evidence="3">RING-type E3 ubiquitin transferase</fullName>
        <ecNumber evidence="3">2.3.2.27</ecNumber>
    </recommendedName>
</protein>
<dbReference type="GO" id="GO:0016567">
    <property type="term" value="P:protein ubiquitination"/>
    <property type="evidence" value="ECO:0000318"/>
    <property type="project" value="GO_Central"/>
</dbReference>
<evidence type="ECO:0000256" key="12">
    <source>
        <dbReference type="PROSITE-ProRule" id="PRU00175"/>
    </source>
</evidence>
<evidence type="ECO:0000313" key="15">
    <source>
        <dbReference type="Proteomes" id="UP000004994"/>
    </source>
</evidence>
<evidence type="ECO:0000256" key="9">
    <source>
        <dbReference type="ARBA" id="ARBA00022833"/>
    </source>
</evidence>
<name>A0A3Q7FU09_SOLLC</name>
<keyword evidence="4" id="KW-0808">Transferase</keyword>
<keyword evidence="15" id="KW-1185">Reference proteome</keyword>
<evidence type="ECO:0000256" key="7">
    <source>
        <dbReference type="ARBA" id="ARBA00022771"/>
    </source>
</evidence>
<evidence type="ECO:0000256" key="10">
    <source>
        <dbReference type="ARBA" id="ARBA00022989"/>
    </source>
</evidence>
<dbReference type="Pfam" id="PF13639">
    <property type="entry name" value="zf-RING_2"/>
    <property type="match status" value="1"/>
</dbReference>
<evidence type="ECO:0000256" key="2">
    <source>
        <dbReference type="ARBA" id="ARBA00004141"/>
    </source>
</evidence>
<dbReference type="FunCoup" id="A0A3Q7FU09">
    <property type="interactions" value="1"/>
</dbReference>
<dbReference type="PROSITE" id="PS50089">
    <property type="entry name" value="ZF_RING_2"/>
    <property type="match status" value="1"/>
</dbReference>
<dbReference type="SUPFAM" id="SSF57850">
    <property type="entry name" value="RING/U-box"/>
    <property type="match status" value="1"/>
</dbReference>
<reference evidence="14" key="2">
    <citation type="submission" date="2019-01" db="UniProtKB">
        <authorList>
            <consortium name="EnsemblPlants"/>
        </authorList>
    </citation>
    <scope>IDENTIFICATION</scope>
    <source>
        <strain evidence="14">cv. Heinz 1706</strain>
    </source>
</reference>
<comment type="subcellular location">
    <subcellularLocation>
        <location evidence="2">Membrane</location>
        <topology evidence="2">Multi-pass membrane protein</topology>
    </subcellularLocation>
</comment>
<feature type="domain" description="RING-type" evidence="13">
    <location>
        <begin position="45"/>
        <end position="87"/>
    </location>
</feature>
<accession>A0A3Q7FU09</accession>
<dbReference type="Proteomes" id="UP000004994">
    <property type="component" value="Chromosome 2"/>
</dbReference>
<dbReference type="PANTHER" id="PTHR45977">
    <property type="entry name" value="TARGET OF ERK KINASE MPK-1"/>
    <property type="match status" value="1"/>
</dbReference>
<dbReference type="InterPro" id="IPR011016">
    <property type="entry name" value="Znf_RING-CH"/>
</dbReference>
<keyword evidence="10" id="KW-1133">Transmembrane helix</keyword>
<dbReference type="Gramene" id="Solyc02g083527.1.1">
    <property type="protein sequence ID" value="Solyc02g083527.1.1"/>
    <property type="gene ID" value="Solyc02g083527.1"/>
</dbReference>
<evidence type="ECO:0000259" key="13">
    <source>
        <dbReference type="PROSITE" id="PS50089"/>
    </source>
</evidence>
<evidence type="ECO:0000256" key="1">
    <source>
        <dbReference type="ARBA" id="ARBA00000900"/>
    </source>
</evidence>
<dbReference type="InterPro" id="IPR001841">
    <property type="entry name" value="Znf_RING"/>
</dbReference>
<dbReference type="OMA" id="NGARRTC"/>
<dbReference type="EC" id="2.3.2.27" evidence="3"/>
<dbReference type="InterPro" id="IPR013083">
    <property type="entry name" value="Znf_RING/FYVE/PHD"/>
</dbReference>
<reference evidence="14" key="1">
    <citation type="journal article" date="2012" name="Nature">
        <title>The tomato genome sequence provides insights into fleshy fruit evolution.</title>
        <authorList>
            <consortium name="Tomato Genome Consortium"/>
        </authorList>
    </citation>
    <scope>NUCLEOTIDE SEQUENCE [LARGE SCALE GENOMIC DNA]</scope>
    <source>
        <strain evidence="14">cv. Heinz 1706</strain>
    </source>
</reference>
<keyword evidence="9" id="KW-0862">Zinc</keyword>
<dbReference type="GO" id="GO:0008270">
    <property type="term" value="F:zinc ion binding"/>
    <property type="evidence" value="ECO:0007669"/>
    <property type="project" value="UniProtKB-KW"/>
</dbReference>
<evidence type="ECO:0000256" key="11">
    <source>
        <dbReference type="ARBA" id="ARBA00023136"/>
    </source>
</evidence>
<dbReference type="GO" id="GO:0016020">
    <property type="term" value="C:membrane"/>
    <property type="evidence" value="ECO:0007669"/>
    <property type="project" value="UniProtKB-SubCell"/>
</dbReference>
<dbReference type="GO" id="GO:0061630">
    <property type="term" value="F:ubiquitin protein ligase activity"/>
    <property type="evidence" value="ECO:0000318"/>
    <property type="project" value="GO_Central"/>
</dbReference>
<keyword evidence="5" id="KW-0812">Transmembrane</keyword>
<comment type="catalytic activity">
    <reaction evidence="1">
        <text>S-ubiquitinyl-[E2 ubiquitin-conjugating enzyme]-L-cysteine + [acceptor protein]-L-lysine = [E2 ubiquitin-conjugating enzyme]-L-cysteine + N(6)-ubiquitinyl-[acceptor protein]-L-lysine.</text>
        <dbReference type="EC" id="2.3.2.27"/>
    </reaction>
</comment>
<dbReference type="EnsemblPlants" id="Solyc02g083527.1.1">
    <property type="protein sequence ID" value="Solyc02g083527.1.1"/>
    <property type="gene ID" value="Solyc02g083527.1"/>
</dbReference>
<dbReference type="SMART" id="SM00744">
    <property type="entry name" value="RINGv"/>
    <property type="match status" value="1"/>
</dbReference>
<sequence length="152" mass="17730">MALKKLLISICTFKDVFMLKVIQANNNNQNKKSRVHHEEAGEKYCCVCLSRLKDGDDSRVLPCLHEFHRECVDRWLNGARRTCPVCRFSMEDGNKLCLITEDLTEEMVIWFSSFHVAGCIDFEIMKNEKSQMLSLVFNMFGLHSFLISFYTF</sequence>
<dbReference type="SMART" id="SM00184">
    <property type="entry name" value="RING"/>
    <property type="match status" value="1"/>
</dbReference>
<keyword evidence="8" id="KW-0833">Ubl conjugation pathway</keyword>
<organism evidence="14">
    <name type="scientific">Solanum lycopersicum</name>
    <name type="common">Tomato</name>
    <name type="synonym">Lycopersicon esculentum</name>
    <dbReference type="NCBI Taxonomy" id="4081"/>
    <lineage>
        <taxon>Eukaryota</taxon>
        <taxon>Viridiplantae</taxon>
        <taxon>Streptophyta</taxon>
        <taxon>Embryophyta</taxon>
        <taxon>Tracheophyta</taxon>
        <taxon>Spermatophyta</taxon>
        <taxon>Magnoliopsida</taxon>
        <taxon>eudicotyledons</taxon>
        <taxon>Gunneridae</taxon>
        <taxon>Pentapetalae</taxon>
        <taxon>asterids</taxon>
        <taxon>lamiids</taxon>
        <taxon>Solanales</taxon>
        <taxon>Solanaceae</taxon>
        <taxon>Solanoideae</taxon>
        <taxon>Solaneae</taxon>
        <taxon>Solanum</taxon>
        <taxon>Solanum subgen. Lycopersicon</taxon>
    </lineage>
</organism>
<evidence type="ECO:0000256" key="5">
    <source>
        <dbReference type="ARBA" id="ARBA00022692"/>
    </source>
</evidence>
<keyword evidence="6" id="KW-0479">Metal-binding</keyword>
<dbReference type="AlphaFoldDB" id="A0A3Q7FU09"/>
<dbReference type="Gene3D" id="3.30.40.10">
    <property type="entry name" value="Zinc/RING finger domain, C3HC4 (zinc finger)"/>
    <property type="match status" value="1"/>
</dbReference>